<reference evidence="1" key="1">
    <citation type="submission" date="2018-11" db="EMBL/GenBank/DDBJ databases">
        <authorList>
            <person name="Alioto T."/>
            <person name="Alioto T."/>
        </authorList>
    </citation>
    <scope>NUCLEOTIDE SEQUENCE</scope>
</reference>
<dbReference type="Proteomes" id="UP000596742">
    <property type="component" value="Unassembled WGS sequence"/>
</dbReference>
<proteinExistence type="predicted"/>
<dbReference type="AlphaFoldDB" id="A0A8B6HKD1"/>
<sequence length="128" mass="14911">MKSWSNRCHRKCPDYTDSMYCGSNDRNYVNVYKYEQGLSDDLKDNDIDCLAATTDEKRIHLKQMSCEQAVSFICSGHFNTHAGEKLPFKKAKHYCENLQSKLMNLNESLPQKMKDDVFYWVGTVHIQS</sequence>
<name>A0A8B6HKD1_MYTGA</name>
<keyword evidence="2" id="KW-1185">Reference proteome</keyword>
<evidence type="ECO:0000313" key="2">
    <source>
        <dbReference type="Proteomes" id="UP000596742"/>
    </source>
</evidence>
<organism evidence="1 2">
    <name type="scientific">Mytilus galloprovincialis</name>
    <name type="common">Mediterranean mussel</name>
    <dbReference type="NCBI Taxonomy" id="29158"/>
    <lineage>
        <taxon>Eukaryota</taxon>
        <taxon>Metazoa</taxon>
        <taxon>Spiralia</taxon>
        <taxon>Lophotrochozoa</taxon>
        <taxon>Mollusca</taxon>
        <taxon>Bivalvia</taxon>
        <taxon>Autobranchia</taxon>
        <taxon>Pteriomorphia</taxon>
        <taxon>Mytilida</taxon>
        <taxon>Mytiloidea</taxon>
        <taxon>Mytilidae</taxon>
        <taxon>Mytilinae</taxon>
        <taxon>Mytilus</taxon>
    </lineage>
</organism>
<accession>A0A8B6HKD1</accession>
<comment type="caution">
    <text evidence="1">The sequence shown here is derived from an EMBL/GenBank/DDBJ whole genome shotgun (WGS) entry which is preliminary data.</text>
</comment>
<protein>
    <recommendedName>
        <fullName evidence="3">C-type lectin domain-containing protein</fullName>
    </recommendedName>
</protein>
<evidence type="ECO:0000313" key="1">
    <source>
        <dbReference type="EMBL" id="VDI79966.1"/>
    </source>
</evidence>
<gene>
    <name evidence="1" type="ORF">MGAL_10B017307</name>
</gene>
<dbReference type="EMBL" id="UYJE01010125">
    <property type="protein sequence ID" value="VDI79966.1"/>
    <property type="molecule type" value="Genomic_DNA"/>
</dbReference>
<evidence type="ECO:0008006" key="3">
    <source>
        <dbReference type="Google" id="ProtNLM"/>
    </source>
</evidence>